<keyword evidence="11" id="KW-1185">Reference proteome</keyword>
<keyword evidence="3 5" id="KW-0805">Transcription regulation</keyword>
<dbReference type="InterPro" id="IPR008991">
    <property type="entry name" value="Translation_prot_SH3-like_sf"/>
</dbReference>
<dbReference type="InterPro" id="IPR043425">
    <property type="entry name" value="NusG-like"/>
</dbReference>
<dbReference type="RefSeq" id="WP_345079277.1">
    <property type="nucleotide sequence ID" value="NZ_BAABFA010000007.1"/>
</dbReference>
<dbReference type="InterPro" id="IPR047050">
    <property type="entry name" value="NGN"/>
</dbReference>
<evidence type="ECO:0000256" key="7">
    <source>
        <dbReference type="RuleBase" id="RU000538"/>
    </source>
</evidence>
<dbReference type="PROSITE" id="PS01014">
    <property type="entry name" value="NUSG"/>
    <property type="match status" value="1"/>
</dbReference>
<dbReference type="InterPro" id="IPR006645">
    <property type="entry name" value="NGN-like_dom"/>
</dbReference>
<dbReference type="HAMAP" id="MF_00948">
    <property type="entry name" value="NusG"/>
    <property type="match status" value="1"/>
</dbReference>
<dbReference type="Pfam" id="PF02357">
    <property type="entry name" value="NusG"/>
    <property type="match status" value="1"/>
</dbReference>
<dbReference type="InterPro" id="IPR001062">
    <property type="entry name" value="Transcrpt_antiterm_NusG"/>
</dbReference>
<organism evidence="10 11">
    <name type="scientific">Nemorincola caseinilytica</name>
    <dbReference type="NCBI Taxonomy" id="2054315"/>
    <lineage>
        <taxon>Bacteria</taxon>
        <taxon>Pseudomonadati</taxon>
        <taxon>Bacteroidota</taxon>
        <taxon>Chitinophagia</taxon>
        <taxon>Chitinophagales</taxon>
        <taxon>Chitinophagaceae</taxon>
        <taxon>Nemorincola</taxon>
    </lineage>
</organism>
<evidence type="ECO:0000259" key="8">
    <source>
        <dbReference type="SMART" id="SM00738"/>
    </source>
</evidence>
<dbReference type="SMART" id="SM00739">
    <property type="entry name" value="KOW"/>
    <property type="match status" value="1"/>
</dbReference>
<dbReference type="Gene3D" id="3.30.70.940">
    <property type="entry name" value="NusG, N-terminal domain"/>
    <property type="match status" value="1"/>
</dbReference>
<feature type="domain" description="KOW" evidence="9">
    <location>
        <begin position="138"/>
        <end position="165"/>
    </location>
</feature>
<dbReference type="PRINTS" id="PR00338">
    <property type="entry name" value="NUSGTNSCPFCT"/>
</dbReference>
<dbReference type="PANTHER" id="PTHR30265:SF2">
    <property type="entry name" value="TRANSCRIPTION TERMINATION_ANTITERMINATION PROTEIN NUSG"/>
    <property type="match status" value="1"/>
</dbReference>
<dbReference type="Pfam" id="PF00467">
    <property type="entry name" value="KOW"/>
    <property type="match status" value="1"/>
</dbReference>
<feature type="domain" description="NusG-like N-terminal" evidence="8">
    <location>
        <begin position="15"/>
        <end position="125"/>
    </location>
</feature>
<accession>A0ABP8N772</accession>
<evidence type="ECO:0000256" key="2">
    <source>
        <dbReference type="ARBA" id="ARBA00022814"/>
    </source>
</evidence>
<dbReference type="InterPro" id="IPR005824">
    <property type="entry name" value="KOW"/>
</dbReference>
<evidence type="ECO:0000313" key="11">
    <source>
        <dbReference type="Proteomes" id="UP001500067"/>
    </source>
</evidence>
<protein>
    <recommendedName>
        <fullName evidence="5 6">Transcription termination/antitermination protein NusG</fullName>
    </recommendedName>
</protein>
<dbReference type="InterPro" id="IPR014722">
    <property type="entry name" value="Rib_uL2_dom2"/>
</dbReference>
<dbReference type="PANTHER" id="PTHR30265">
    <property type="entry name" value="RHO-INTERACTING TRANSCRIPTION TERMINATION FACTOR NUSG"/>
    <property type="match status" value="1"/>
</dbReference>
<dbReference type="CDD" id="cd06091">
    <property type="entry name" value="KOW_NusG"/>
    <property type="match status" value="1"/>
</dbReference>
<sequence length="193" mass="21768">MNETVAIQDAKPAPDTKWYVIRVVSGKEKKVKEYLDKEVKINNWGNSVVQVLCPVEKVFKVLNGKKVLREKTLFPGYILLEANDGKLTDDIIHTVKNVTGVIHFLGKENPTALRKSEVNKMFGKMDEVSEQGISYAEPYIVGETVKIVDGPFNDFNGTVEEVNQEKKKLKVVVKIFGRATPVELNYMQVEKIA</sequence>
<dbReference type="InterPro" id="IPR015869">
    <property type="entry name" value="Transcrpt_antiterm_NusG_bac_CS"/>
</dbReference>
<name>A0ABP8N772_9BACT</name>
<dbReference type="InterPro" id="IPR036735">
    <property type="entry name" value="NGN_dom_sf"/>
</dbReference>
<keyword evidence="4 5" id="KW-0804">Transcription</keyword>
<evidence type="ECO:0000256" key="6">
    <source>
        <dbReference type="NCBIfam" id="TIGR00922"/>
    </source>
</evidence>
<reference evidence="11" key="1">
    <citation type="journal article" date="2019" name="Int. J. Syst. Evol. Microbiol.">
        <title>The Global Catalogue of Microorganisms (GCM) 10K type strain sequencing project: providing services to taxonomists for standard genome sequencing and annotation.</title>
        <authorList>
            <consortium name="The Broad Institute Genomics Platform"/>
            <consortium name="The Broad Institute Genome Sequencing Center for Infectious Disease"/>
            <person name="Wu L."/>
            <person name="Ma J."/>
        </authorList>
    </citation>
    <scope>NUCLEOTIDE SEQUENCE [LARGE SCALE GENOMIC DNA]</scope>
    <source>
        <strain evidence="11">JCM 32105</strain>
    </source>
</reference>
<evidence type="ECO:0000256" key="5">
    <source>
        <dbReference type="HAMAP-Rule" id="MF_00948"/>
    </source>
</evidence>
<keyword evidence="1 5" id="KW-0806">Transcription termination</keyword>
<evidence type="ECO:0000256" key="1">
    <source>
        <dbReference type="ARBA" id="ARBA00022472"/>
    </source>
</evidence>
<comment type="function">
    <text evidence="5 7">Participates in transcription elongation, termination and antitermination.</text>
</comment>
<gene>
    <name evidence="5 10" type="primary">nusG</name>
    <name evidence="10" type="ORF">GCM10023093_09300</name>
</gene>
<keyword evidence="2 5" id="KW-0889">Transcription antitermination</keyword>
<evidence type="ECO:0000256" key="4">
    <source>
        <dbReference type="ARBA" id="ARBA00023163"/>
    </source>
</evidence>
<dbReference type="CDD" id="cd09891">
    <property type="entry name" value="NGN_Bact_1"/>
    <property type="match status" value="1"/>
</dbReference>
<evidence type="ECO:0000259" key="9">
    <source>
        <dbReference type="SMART" id="SM00739"/>
    </source>
</evidence>
<dbReference type="SUPFAM" id="SSF82679">
    <property type="entry name" value="N-utilization substance G protein NusG, N-terminal domain"/>
    <property type="match status" value="1"/>
</dbReference>
<comment type="similarity">
    <text evidence="5 7">Belongs to the NusG family.</text>
</comment>
<comment type="caution">
    <text evidence="10">The sequence shown here is derived from an EMBL/GenBank/DDBJ whole genome shotgun (WGS) entry which is preliminary data.</text>
</comment>
<proteinExistence type="inferred from homology"/>
<dbReference type="SUPFAM" id="SSF50104">
    <property type="entry name" value="Translation proteins SH3-like domain"/>
    <property type="match status" value="1"/>
</dbReference>
<dbReference type="EMBL" id="BAABFA010000007">
    <property type="protein sequence ID" value="GAA4462525.1"/>
    <property type="molecule type" value="Genomic_DNA"/>
</dbReference>
<evidence type="ECO:0000256" key="3">
    <source>
        <dbReference type="ARBA" id="ARBA00023015"/>
    </source>
</evidence>
<dbReference type="SMART" id="SM00738">
    <property type="entry name" value="NGN"/>
    <property type="match status" value="1"/>
</dbReference>
<dbReference type="Proteomes" id="UP001500067">
    <property type="component" value="Unassembled WGS sequence"/>
</dbReference>
<evidence type="ECO:0000313" key="10">
    <source>
        <dbReference type="EMBL" id="GAA4462525.1"/>
    </source>
</evidence>
<dbReference type="NCBIfam" id="TIGR00922">
    <property type="entry name" value="nusG"/>
    <property type="match status" value="1"/>
</dbReference>
<dbReference type="Gene3D" id="2.30.30.30">
    <property type="match status" value="1"/>
</dbReference>